<reference evidence="2 3" key="1">
    <citation type="submission" date="2023-11" db="EMBL/GenBank/DDBJ databases">
        <title>Bacillus jintuensis, isolated from a mudflat on the Beibu Gulf coast.</title>
        <authorList>
            <person name="Li M."/>
        </authorList>
    </citation>
    <scope>NUCLEOTIDE SEQUENCE [LARGE SCALE GENOMIC DNA]</scope>
    <source>
        <strain evidence="2 3">31A1R</strain>
    </source>
</reference>
<dbReference type="RefSeq" id="WP_322446392.1">
    <property type="nucleotide sequence ID" value="NZ_JAXOFX010000005.1"/>
</dbReference>
<dbReference type="Proteomes" id="UP001290455">
    <property type="component" value="Unassembled WGS sequence"/>
</dbReference>
<feature type="transmembrane region" description="Helical" evidence="1">
    <location>
        <begin position="15"/>
        <end position="40"/>
    </location>
</feature>
<evidence type="ECO:0000313" key="2">
    <source>
        <dbReference type="EMBL" id="MDZ5472092.1"/>
    </source>
</evidence>
<gene>
    <name evidence="2" type="ORF">SM124_10065</name>
</gene>
<organism evidence="2 3">
    <name type="scientific">Robertmurraya mangrovi</name>
    <dbReference type="NCBI Taxonomy" id="3098077"/>
    <lineage>
        <taxon>Bacteria</taxon>
        <taxon>Bacillati</taxon>
        <taxon>Bacillota</taxon>
        <taxon>Bacilli</taxon>
        <taxon>Bacillales</taxon>
        <taxon>Bacillaceae</taxon>
        <taxon>Robertmurraya</taxon>
    </lineage>
</organism>
<evidence type="ECO:0000313" key="3">
    <source>
        <dbReference type="Proteomes" id="UP001290455"/>
    </source>
</evidence>
<protein>
    <recommendedName>
        <fullName evidence="4">Spore coat protein</fullName>
    </recommendedName>
</protein>
<accession>A0ABU5IY92</accession>
<keyword evidence="1" id="KW-0472">Membrane</keyword>
<keyword evidence="1" id="KW-1133">Transmembrane helix</keyword>
<evidence type="ECO:0000256" key="1">
    <source>
        <dbReference type="SAM" id="Phobius"/>
    </source>
</evidence>
<sequence>MYHVRGPQYHQNSRFFFGAPFLGGLLGGVAGGLIGGALLAPRPVFYGGFPPYAYGGFPGYGYGYGFGAPYI</sequence>
<name>A0ABU5IY92_9BACI</name>
<proteinExistence type="predicted"/>
<evidence type="ECO:0008006" key="4">
    <source>
        <dbReference type="Google" id="ProtNLM"/>
    </source>
</evidence>
<keyword evidence="1" id="KW-0812">Transmembrane</keyword>
<comment type="caution">
    <text evidence="2">The sequence shown here is derived from an EMBL/GenBank/DDBJ whole genome shotgun (WGS) entry which is preliminary data.</text>
</comment>
<keyword evidence="3" id="KW-1185">Reference proteome</keyword>
<dbReference type="EMBL" id="JAXOFX010000005">
    <property type="protein sequence ID" value="MDZ5472092.1"/>
    <property type="molecule type" value="Genomic_DNA"/>
</dbReference>